<dbReference type="PATRIC" id="fig|270351.10.peg.986"/>
<sequence>MSSPETVGASYKAKLLTDDALDAAITAYLADPSAPAVLKIDDKRLDLAAAVLAHQWSADELAVADATPARRRQAVKTAVLLATV</sequence>
<organism evidence="1 2">
    <name type="scientific">Methylobacterium aquaticum</name>
    <dbReference type="NCBI Taxonomy" id="270351"/>
    <lineage>
        <taxon>Bacteria</taxon>
        <taxon>Pseudomonadati</taxon>
        <taxon>Pseudomonadota</taxon>
        <taxon>Alphaproteobacteria</taxon>
        <taxon>Hyphomicrobiales</taxon>
        <taxon>Methylobacteriaceae</taxon>
        <taxon>Methylobacterium</taxon>
    </lineage>
</organism>
<dbReference type="KEGG" id="maqu:Maq22A_c05170"/>
<accession>A0A0C6FC35</accession>
<proteinExistence type="predicted"/>
<name>A0A0C6FC35_9HYPH</name>
<reference evidence="2" key="2">
    <citation type="submission" date="2015-01" db="EMBL/GenBank/DDBJ databases">
        <title>Complete genome sequence of Methylobacterium aquaticum strain 22A.</title>
        <authorList>
            <person name="Tani A."/>
            <person name="Ogura Y."/>
            <person name="Hayashi T."/>
        </authorList>
    </citation>
    <scope>NUCLEOTIDE SEQUENCE [LARGE SCALE GENOMIC DNA]</scope>
    <source>
        <strain evidence="2">MA-22A</strain>
    </source>
</reference>
<dbReference type="RefSeq" id="WP_060845942.1">
    <property type="nucleotide sequence ID" value="NZ_AP014704.1"/>
</dbReference>
<dbReference type="OrthoDB" id="8003682at2"/>
<evidence type="ECO:0000313" key="2">
    <source>
        <dbReference type="Proteomes" id="UP000061432"/>
    </source>
</evidence>
<dbReference type="AlphaFoldDB" id="A0A0C6FC35"/>
<dbReference type="Proteomes" id="UP000061432">
    <property type="component" value="Chromosome"/>
</dbReference>
<gene>
    <name evidence="1" type="ORF">Maq22A_c05170</name>
</gene>
<dbReference type="EMBL" id="AP014704">
    <property type="protein sequence ID" value="BAQ44422.1"/>
    <property type="molecule type" value="Genomic_DNA"/>
</dbReference>
<evidence type="ECO:0000313" key="1">
    <source>
        <dbReference type="EMBL" id="BAQ44422.1"/>
    </source>
</evidence>
<reference evidence="1 2" key="1">
    <citation type="journal article" date="2015" name="Genome Announc.">
        <title>Complete Genome Sequence of Methylobacterium aquaticum Strain 22A, Isolated from Racomitrium japonicum Moss.</title>
        <authorList>
            <person name="Tani A."/>
            <person name="Ogura Y."/>
            <person name="Hayashi T."/>
            <person name="Kimbara K."/>
        </authorList>
    </citation>
    <scope>NUCLEOTIDE SEQUENCE [LARGE SCALE GENOMIC DNA]</scope>
    <source>
        <strain evidence="1 2">MA-22A</strain>
    </source>
</reference>
<protein>
    <submittedName>
        <fullName evidence="1">Uncharacterized protein</fullName>
    </submittedName>
</protein>
<dbReference type="STRING" id="270351.Maq22A_c05170"/>